<organism evidence="1 2">
    <name type="scientific">Strongylus vulgaris</name>
    <name type="common">Blood worm</name>
    <dbReference type="NCBI Taxonomy" id="40348"/>
    <lineage>
        <taxon>Eukaryota</taxon>
        <taxon>Metazoa</taxon>
        <taxon>Ecdysozoa</taxon>
        <taxon>Nematoda</taxon>
        <taxon>Chromadorea</taxon>
        <taxon>Rhabditida</taxon>
        <taxon>Rhabditina</taxon>
        <taxon>Rhabditomorpha</taxon>
        <taxon>Strongyloidea</taxon>
        <taxon>Strongylidae</taxon>
        <taxon>Strongylus</taxon>
    </lineage>
</organism>
<proteinExistence type="predicted"/>
<dbReference type="EMBL" id="UYYB01023746">
    <property type="protein sequence ID" value="VDM72115.1"/>
    <property type="molecule type" value="Genomic_DNA"/>
</dbReference>
<evidence type="ECO:0000313" key="2">
    <source>
        <dbReference type="Proteomes" id="UP000270094"/>
    </source>
</evidence>
<name>A0A3P7KN60_STRVU</name>
<accession>A0A3P7KN60</accession>
<keyword evidence="2" id="KW-1185">Reference proteome</keyword>
<sequence>MRGGEAPMTKYVLIHAGRAAAKDNSNPYPHEAFLVCVDRDTIESIRLKEPAVNTTLNSTADDVKGITWVCFLEEMDGGWRRMAGLSDVDHNGIRHDSRLPPTPLVAKAEAMEKKCRFVYRIVKSLS</sequence>
<reference evidence="1 2" key="1">
    <citation type="submission" date="2018-11" db="EMBL/GenBank/DDBJ databases">
        <authorList>
            <consortium name="Pathogen Informatics"/>
        </authorList>
    </citation>
    <scope>NUCLEOTIDE SEQUENCE [LARGE SCALE GENOMIC DNA]</scope>
</reference>
<protein>
    <submittedName>
        <fullName evidence="1">Uncharacterized protein</fullName>
    </submittedName>
</protein>
<dbReference type="AlphaFoldDB" id="A0A3P7KN60"/>
<gene>
    <name evidence="1" type="ORF">SVUK_LOCUS7113</name>
</gene>
<evidence type="ECO:0000313" key="1">
    <source>
        <dbReference type="EMBL" id="VDM72115.1"/>
    </source>
</evidence>
<dbReference type="Proteomes" id="UP000270094">
    <property type="component" value="Unassembled WGS sequence"/>
</dbReference>